<organism evidence="1 2">
    <name type="scientific">Phytophthora cactorum</name>
    <dbReference type="NCBI Taxonomy" id="29920"/>
    <lineage>
        <taxon>Eukaryota</taxon>
        <taxon>Sar</taxon>
        <taxon>Stramenopiles</taxon>
        <taxon>Oomycota</taxon>
        <taxon>Peronosporomycetes</taxon>
        <taxon>Peronosporales</taxon>
        <taxon>Peronosporaceae</taxon>
        <taxon>Phytophthora</taxon>
    </lineage>
</organism>
<evidence type="ECO:0000313" key="1">
    <source>
        <dbReference type="EMBL" id="KAG6969094.1"/>
    </source>
</evidence>
<name>A0A8T1US54_9STRA</name>
<evidence type="ECO:0000313" key="2">
    <source>
        <dbReference type="Proteomes" id="UP000688947"/>
    </source>
</evidence>
<protein>
    <submittedName>
        <fullName evidence="1">Uncharacterized protein</fullName>
    </submittedName>
</protein>
<comment type="caution">
    <text evidence="1">The sequence shown here is derived from an EMBL/GenBank/DDBJ whole genome shotgun (WGS) entry which is preliminary data.</text>
</comment>
<proteinExistence type="predicted"/>
<dbReference type="OrthoDB" id="98460at2759"/>
<gene>
    <name evidence="1" type="ORF">JG687_00003416</name>
</gene>
<dbReference type="VEuPathDB" id="FungiDB:PC110_g11724"/>
<sequence length="85" mass="9289">MTFPPLLHPIVRMGDALLGKFARMFVLVLGFLSPSMSKSISWDYNPEDVGPIVPVSVGMGWAFSLREAPSSGICVKPLQRLNQSV</sequence>
<dbReference type="Proteomes" id="UP000688947">
    <property type="component" value="Unassembled WGS sequence"/>
</dbReference>
<accession>A0A8T1US54</accession>
<reference evidence="1" key="1">
    <citation type="submission" date="2021-01" db="EMBL/GenBank/DDBJ databases">
        <title>Phytophthora aleatoria, a newly-described species from Pinus radiata is distinct from Phytophthora cactorum isolates based on comparative genomics.</title>
        <authorList>
            <person name="Mcdougal R."/>
            <person name="Panda P."/>
            <person name="Williams N."/>
            <person name="Studholme D.J."/>
        </authorList>
    </citation>
    <scope>NUCLEOTIDE SEQUENCE</scope>
    <source>
        <strain evidence="1">NZFS 3830</strain>
    </source>
</reference>
<dbReference type="AlphaFoldDB" id="A0A8T1US54"/>
<dbReference type="EMBL" id="JAENGZ010000105">
    <property type="protein sequence ID" value="KAG6969094.1"/>
    <property type="molecule type" value="Genomic_DNA"/>
</dbReference>